<accession>A0A6J6VCI9</accession>
<name>A0A6J6VCI9_9ZZZZ</name>
<dbReference type="AlphaFoldDB" id="A0A6J6VCI9"/>
<dbReference type="EMBL" id="CAEZYQ010000041">
    <property type="protein sequence ID" value="CAB4768227.1"/>
    <property type="molecule type" value="Genomic_DNA"/>
</dbReference>
<reference evidence="1" key="1">
    <citation type="submission" date="2020-05" db="EMBL/GenBank/DDBJ databases">
        <authorList>
            <person name="Chiriac C."/>
            <person name="Salcher M."/>
            <person name="Ghai R."/>
            <person name="Kavagutti S V."/>
        </authorList>
    </citation>
    <scope>NUCLEOTIDE SEQUENCE</scope>
</reference>
<protein>
    <submittedName>
        <fullName evidence="1">Unannotated protein</fullName>
    </submittedName>
</protein>
<organism evidence="1">
    <name type="scientific">freshwater metagenome</name>
    <dbReference type="NCBI Taxonomy" id="449393"/>
    <lineage>
        <taxon>unclassified sequences</taxon>
        <taxon>metagenomes</taxon>
        <taxon>ecological metagenomes</taxon>
    </lineage>
</organism>
<gene>
    <name evidence="1" type="ORF">UFOPK2761_03230</name>
</gene>
<sequence>MWNPLRARRERREAHLLEREAFRAAKRLAREDVTLFGEQVAALELAPDATHDVREHHRFALEAYDRAKAALEPADSLAEVEAVEAVLEDGRWERAAVLALASGEPLPERRGPCFFNAQHGPSVAKVQWAPPHGTPRSIDVCRNDQLRLEGGEEPEARKVRVGDRWLPWYAAEEATSEAAMLRQWAGGSPLGRAARAELSTLIQGVSSISPSDGRPRH</sequence>
<evidence type="ECO:0000313" key="1">
    <source>
        <dbReference type="EMBL" id="CAB4768227.1"/>
    </source>
</evidence>
<proteinExistence type="predicted"/>